<comment type="subunit">
    <text evidence="13">Heterodimer of LeuC and LeuD.</text>
</comment>
<evidence type="ECO:0000313" key="15">
    <source>
        <dbReference type="EMBL" id="PVY85408.1"/>
    </source>
</evidence>
<comment type="cofactor">
    <cofactor evidence="13">
        <name>[4Fe-4S] cluster</name>
        <dbReference type="ChEBI" id="CHEBI:49883"/>
    </cofactor>
    <text evidence="13">Binds 1 [4Fe-4S] cluster per subunit.</text>
</comment>
<dbReference type="HAMAP" id="MF_01026">
    <property type="entry name" value="LeuC_type1"/>
    <property type="match status" value="1"/>
</dbReference>
<dbReference type="NCBIfam" id="NF004016">
    <property type="entry name" value="PRK05478.1"/>
    <property type="match status" value="1"/>
</dbReference>
<accession>A0A2U1DCJ8</accession>
<comment type="pathway">
    <text evidence="3 13">Amino-acid biosynthesis; L-leucine biosynthesis; L-leucine from 3-methyl-2-oxobutanoate: step 2/4.</text>
</comment>
<dbReference type="InterPro" id="IPR015931">
    <property type="entry name" value="Acnase/IPM_dHydase_lsu_aba_1/3"/>
</dbReference>
<evidence type="ECO:0000256" key="1">
    <source>
        <dbReference type="ARBA" id="ARBA00000491"/>
    </source>
</evidence>
<comment type="function">
    <text evidence="2 13">Catalyzes the isomerization between 2-isopropylmalate and 3-isopropylmalate, via the formation of 2-isopropylmaleate.</text>
</comment>
<dbReference type="SUPFAM" id="SSF53732">
    <property type="entry name" value="Aconitase iron-sulfur domain"/>
    <property type="match status" value="1"/>
</dbReference>
<dbReference type="Proteomes" id="UP000245433">
    <property type="component" value="Unassembled WGS sequence"/>
</dbReference>
<dbReference type="OrthoDB" id="9802769at2"/>
<organism evidence="15 16">
    <name type="scientific">Convivina intestini</name>
    <dbReference type="NCBI Taxonomy" id="1505726"/>
    <lineage>
        <taxon>Bacteria</taxon>
        <taxon>Bacillati</taxon>
        <taxon>Bacillota</taxon>
        <taxon>Bacilli</taxon>
        <taxon>Lactobacillales</taxon>
        <taxon>Lactobacillaceae</taxon>
        <taxon>Convivina</taxon>
    </lineage>
</organism>
<evidence type="ECO:0000256" key="11">
    <source>
        <dbReference type="ARBA" id="ARBA00023304"/>
    </source>
</evidence>
<dbReference type="InterPro" id="IPR018136">
    <property type="entry name" value="Aconitase_4Fe-4S_BS"/>
</dbReference>
<keyword evidence="4 13" id="KW-0432">Leucine biosynthesis</keyword>
<evidence type="ECO:0000256" key="6">
    <source>
        <dbReference type="ARBA" id="ARBA00022605"/>
    </source>
</evidence>
<proteinExistence type="inferred from homology"/>
<dbReference type="GO" id="GO:0051539">
    <property type="term" value="F:4 iron, 4 sulfur cluster binding"/>
    <property type="evidence" value="ECO:0007669"/>
    <property type="project" value="UniProtKB-KW"/>
</dbReference>
<feature type="domain" description="Aconitase/3-isopropylmalate dehydratase large subunit alpha/beta/alpha" evidence="14">
    <location>
        <begin position="7"/>
        <end position="447"/>
    </location>
</feature>
<evidence type="ECO:0000256" key="12">
    <source>
        <dbReference type="ARBA" id="ARBA00023501"/>
    </source>
</evidence>
<evidence type="ECO:0000256" key="3">
    <source>
        <dbReference type="ARBA" id="ARBA00004729"/>
    </source>
</evidence>
<dbReference type="AlphaFoldDB" id="A0A2U1DCJ8"/>
<gene>
    <name evidence="13" type="primary">leuC</name>
    <name evidence="15" type="ORF">C7384_102230</name>
</gene>
<dbReference type="CDD" id="cd01583">
    <property type="entry name" value="IPMI"/>
    <property type="match status" value="1"/>
</dbReference>
<feature type="binding site" evidence="13">
    <location>
        <position position="337"/>
    </location>
    <ligand>
        <name>[4Fe-4S] cluster</name>
        <dbReference type="ChEBI" id="CHEBI:49883"/>
    </ligand>
</feature>
<dbReference type="NCBIfam" id="NF009116">
    <property type="entry name" value="PRK12466.1"/>
    <property type="match status" value="1"/>
</dbReference>
<keyword evidence="10 13" id="KW-0456">Lyase</keyword>
<dbReference type="PRINTS" id="PR00415">
    <property type="entry name" value="ACONITASE"/>
</dbReference>
<evidence type="ECO:0000256" key="8">
    <source>
        <dbReference type="ARBA" id="ARBA00023004"/>
    </source>
</evidence>
<name>A0A2U1DCJ8_9LACO</name>
<dbReference type="PROSITE" id="PS01244">
    <property type="entry name" value="ACONITASE_2"/>
    <property type="match status" value="1"/>
</dbReference>
<evidence type="ECO:0000256" key="5">
    <source>
        <dbReference type="ARBA" id="ARBA00022485"/>
    </source>
</evidence>
<keyword evidence="6 13" id="KW-0028">Amino-acid biosynthesis</keyword>
<dbReference type="UniPathway" id="UPA00048">
    <property type="reaction ID" value="UER00071"/>
</dbReference>
<keyword evidence="7 13" id="KW-0479">Metal-binding</keyword>
<comment type="catalytic activity">
    <reaction evidence="1 13">
        <text>(2R,3S)-3-isopropylmalate = (2S)-2-isopropylmalate</text>
        <dbReference type="Rhea" id="RHEA:32287"/>
        <dbReference type="ChEBI" id="CHEBI:1178"/>
        <dbReference type="ChEBI" id="CHEBI:35121"/>
        <dbReference type="EC" id="4.2.1.33"/>
    </reaction>
</comment>
<keyword evidence="9 13" id="KW-0411">Iron-sulfur</keyword>
<dbReference type="InterPro" id="IPR036008">
    <property type="entry name" value="Aconitase_4Fe-4S_dom"/>
</dbReference>
<dbReference type="EC" id="4.2.1.33" evidence="13"/>
<keyword evidence="11 13" id="KW-0100">Branched-chain amino acid biosynthesis</keyword>
<comment type="caution">
    <text evidence="15">The sequence shown here is derived from an EMBL/GenBank/DDBJ whole genome shotgun (WGS) entry which is preliminary data.</text>
</comment>
<keyword evidence="8 13" id="KW-0408">Iron</keyword>
<dbReference type="Gene3D" id="3.30.499.10">
    <property type="entry name" value="Aconitase, domain 3"/>
    <property type="match status" value="2"/>
</dbReference>
<evidence type="ECO:0000259" key="14">
    <source>
        <dbReference type="Pfam" id="PF00330"/>
    </source>
</evidence>
<dbReference type="Pfam" id="PF00330">
    <property type="entry name" value="Aconitase"/>
    <property type="match status" value="1"/>
</dbReference>
<evidence type="ECO:0000256" key="4">
    <source>
        <dbReference type="ARBA" id="ARBA00022430"/>
    </source>
</evidence>
<dbReference type="InterPro" id="IPR050067">
    <property type="entry name" value="IPM_dehydratase_rel_enz"/>
</dbReference>
<evidence type="ECO:0000256" key="13">
    <source>
        <dbReference type="HAMAP-Rule" id="MF_01026"/>
    </source>
</evidence>
<dbReference type="PANTHER" id="PTHR43822:SF9">
    <property type="entry name" value="3-ISOPROPYLMALATE DEHYDRATASE"/>
    <property type="match status" value="1"/>
</dbReference>
<evidence type="ECO:0000256" key="2">
    <source>
        <dbReference type="ARBA" id="ARBA00002695"/>
    </source>
</evidence>
<dbReference type="NCBIfam" id="TIGR00170">
    <property type="entry name" value="leuC"/>
    <property type="match status" value="1"/>
</dbReference>
<protein>
    <recommendedName>
        <fullName evidence="13">3-isopropylmalate dehydratase large subunit</fullName>
        <ecNumber evidence="13">4.2.1.33</ecNumber>
    </recommendedName>
    <alternativeName>
        <fullName evidence="13">Alpha-IPM isomerase</fullName>
        <shortName evidence="13">IPMI</shortName>
    </alternativeName>
    <alternativeName>
        <fullName evidence="13">Isopropylmalate isomerase</fullName>
    </alternativeName>
</protein>
<comment type="similarity">
    <text evidence="13">Belongs to the aconitase/IPM isomerase family. LeuC type 1 subfamily.</text>
</comment>
<sequence>MSKTLFDKIWDAHVIAGQVGEPQLLYVDLHLIHEVTSPQPFDGLRSMHRRLRRPDLTFATMDHNVPTKDIFNVQDEMSRLQMETLERNCKEFDVPLASIGDDQQGIVHVVGPERGLTQPAKVIVCGDSHTATHGAFGTIAFGIGTSEVEHVMATQTIWQVKPKTMGIKITGTLPANTYAKDIIMGIIAKYGVSFGTGYAIEFYGEAVEKLSMEARLTMCNMSIEAGSKTGMVRPDQTTFDYIKGREFAPKDFAAAQKYWESFYTDDESAFDERLTFDVSDLKPMITWGTNPGMAMPVDQLTPAIKDGNDQAAYDYIGLHPGMKAEEIPLDYLFIGSCTNSRYEDLEIAAQMMKGKHLAPNITAWIVPGSRAIRNKAIKNGLAKIFEDAGCEWREPGCSACLAMNPDKIPAGMHAASTSNRNFIGRQGAGSRTHLASPAMVAAAGIAGHFVDITQLDAGEGESK</sequence>
<reference evidence="15 16" key="1">
    <citation type="submission" date="2018-04" db="EMBL/GenBank/DDBJ databases">
        <title>Genomic Encyclopedia of Type Strains, Phase IV (KMG-IV): sequencing the most valuable type-strain genomes for metagenomic binning, comparative biology and taxonomic classification.</title>
        <authorList>
            <person name="Goeker M."/>
        </authorList>
    </citation>
    <scope>NUCLEOTIDE SEQUENCE [LARGE SCALE GENOMIC DNA]</scope>
    <source>
        <strain evidence="15 16">DSM 28795</strain>
    </source>
</reference>
<keyword evidence="5 13" id="KW-0004">4Fe-4S</keyword>
<dbReference type="RefSeq" id="WP_089937992.1">
    <property type="nucleotide sequence ID" value="NZ_CAKOEX010000002.1"/>
</dbReference>
<dbReference type="PANTHER" id="PTHR43822">
    <property type="entry name" value="HOMOACONITASE, MITOCHONDRIAL-RELATED"/>
    <property type="match status" value="1"/>
</dbReference>
<dbReference type="EMBL" id="QEKT01000002">
    <property type="protein sequence ID" value="PVY85408.1"/>
    <property type="molecule type" value="Genomic_DNA"/>
</dbReference>
<feature type="binding site" evidence="13">
    <location>
        <position position="397"/>
    </location>
    <ligand>
        <name>[4Fe-4S] cluster</name>
        <dbReference type="ChEBI" id="CHEBI:49883"/>
    </ligand>
</feature>
<comment type="catalytic activity">
    <reaction evidence="12">
        <text>citrate = D-threo-isocitrate</text>
        <dbReference type="Rhea" id="RHEA:10336"/>
        <dbReference type="ChEBI" id="CHEBI:15562"/>
        <dbReference type="ChEBI" id="CHEBI:16947"/>
        <dbReference type="EC" id="4.2.1.3"/>
    </reaction>
</comment>
<evidence type="ECO:0000313" key="16">
    <source>
        <dbReference type="Proteomes" id="UP000245433"/>
    </source>
</evidence>
<dbReference type="InterPro" id="IPR001030">
    <property type="entry name" value="Acoase/IPM_deHydtase_lsu_aba"/>
</dbReference>
<feature type="binding site" evidence="13">
    <location>
        <position position="400"/>
    </location>
    <ligand>
        <name>[4Fe-4S] cluster</name>
        <dbReference type="ChEBI" id="CHEBI:49883"/>
    </ligand>
</feature>
<evidence type="ECO:0000256" key="7">
    <source>
        <dbReference type="ARBA" id="ARBA00022723"/>
    </source>
</evidence>
<keyword evidence="16" id="KW-1185">Reference proteome</keyword>
<dbReference type="GO" id="GO:0046872">
    <property type="term" value="F:metal ion binding"/>
    <property type="evidence" value="ECO:0007669"/>
    <property type="project" value="UniProtKB-KW"/>
</dbReference>
<dbReference type="GO" id="GO:0003994">
    <property type="term" value="F:aconitate hydratase activity"/>
    <property type="evidence" value="ECO:0007669"/>
    <property type="project" value="UniProtKB-EC"/>
</dbReference>
<dbReference type="GO" id="GO:0009098">
    <property type="term" value="P:L-leucine biosynthetic process"/>
    <property type="evidence" value="ECO:0007669"/>
    <property type="project" value="UniProtKB-UniRule"/>
</dbReference>
<dbReference type="InterPro" id="IPR004430">
    <property type="entry name" value="3-IsopropMal_deHydase_lsu"/>
</dbReference>
<dbReference type="GO" id="GO:0003861">
    <property type="term" value="F:3-isopropylmalate dehydratase activity"/>
    <property type="evidence" value="ECO:0007669"/>
    <property type="project" value="UniProtKB-UniRule"/>
</dbReference>
<evidence type="ECO:0000256" key="9">
    <source>
        <dbReference type="ARBA" id="ARBA00023014"/>
    </source>
</evidence>
<dbReference type="InterPro" id="IPR033941">
    <property type="entry name" value="IPMI_cat"/>
</dbReference>
<evidence type="ECO:0000256" key="10">
    <source>
        <dbReference type="ARBA" id="ARBA00023239"/>
    </source>
</evidence>